<organism evidence="3 4">
    <name type="scientific">Podarcis lilfordi</name>
    <name type="common">Lilford's wall lizard</name>
    <dbReference type="NCBI Taxonomy" id="74358"/>
    <lineage>
        <taxon>Eukaryota</taxon>
        <taxon>Metazoa</taxon>
        <taxon>Chordata</taxon>
        <taxon>Craniata</taxon>
        <taxon>Vertebrata</taxon>
        <taxon>Euteleostomi</taxon>
        <taxon>Lepidosauria</taxon>
        <taxon>Squamata</taxon>
        <taxon>Bifurcata</taxon>
        <taxon>Unidentata</taxon>
        <taxon>Episquamata</taxon>
        <taxon>Laterata</taxon>
        <taxon>Lacertibaenia</taxon>
        <taxon>Lacertidae</taxon>
        <taxon>Podarcis</taxon>
    </lineage>
</organism>
<evidence type="ECO:0000256" key="1">
    <source>
        <dbReference type="SAM" id="MobiDB-lite"/>
    </source>
</evidence>
<keyword evidence="2" id="KW-1133">Transmembrane helix</keyword>
<evidence type="ECO:0000313" key="3">
    <source>
        <dbReference type="EMBL" id="CAI5780994.1"/>
    </source>
</evidence>
<accession>A0AA35KNR5</accession>
<evidence type="ECO:0000313" key="4">
    <source>
        <dbReference type="Proteomes" id="UP001178461"/>
    </source>
</evidence>
<keyword evidence="2" id="KW-0812">Transmembrane</keyword>
<feature type="region of interest" description="Disordered" evidence="1">
    <location>
        <begin position="63"/>
        <end position="82"/>
    </location>
</feature>
<reference evidence="3" key="1">
    <citation type="submission" date="2022-12" db="EMBL/GenBank/DDBJ databases">
        <authorList>
            <person name="Alioto T."/>
            <person name="Alioto T."/>
            <person name="Gomez Garrido J."/>
        </authorList>
    </citation>
    <scope>NUCLEOTIDE SEQUENCE</scope>
</reference>
<dbReference type="Proteomes" id="UP001178461">
    <property type="component" value="Chromosome 8"/>
</dbReference>
<gene>
    <name evidence="3" type="ORF">PODLI_1B004851</name>
</gene>
<name>A0AA35KNR5_9SAUR</name>
<keyword evidence="4" id="KW-1185">Reference proteome</keyword>
<protein>
    <submittedName>
        <fullName evidence="3">Uncharacterized protein</fullName>
    </submittedName>
</protein>
<proteinExistence type="predicted"/>
<dbReference type="EMBL" id="OX395133">
    <property type="protein sequence ID" value="CAI5780994.1"/>
    <property type="molecule type" value="Genomic_DNA"/>
</dbReference>
<evidence type="ECO:0000256" key="2">
    <source>
        <dbReference type="SAM" id="Phobius"/>
    </source>
</evidence>
<keyword evidence="2" id="KW-0472">Membrane</keyword>
<sequence>MTSSTKGVDSKSGASGEISRRYKFVPCRLSRTPLFAMCRFLALTLLLLSLSILCYTAKDKGRRFRSGHRGGEPDQEGHQPCSCSDLRGPWNPKKHRRLCPCDGILTGLSLPEQHHRHHRGLAKRHLHQRRHRCQAFVNKCHMMRVAIPL</sequence>
<feature type="transmembrane region" description="Helical" evidence="2">
    <location>
        <begin position="34"/>
        <end position="55"/>
    </location>
</feature>
<dbReference type="AlphaFoldDB" id="A0AA35KNR5"/>